<dbReference type="RefSeq" id="WP_193534170.1">
    <property type="nucleotide sequence ID" value="NZ_JADCLJ010000005.1"/>
</dbReference>
<dbReference type="PIRSF" id="PIRSF038958">
    <property type="entry name" value="PG_synth_SpoVB"/>
    <property type="match status" value="1"/>
</dbReference>
<evidence type="ECO:0000256" key="3">
    <source>
        <dbReference type="ARBA" id="ARBA00022692"/>
    </source>
</evidence>
<feature type="transmembrane region" description="Helical" evidence="6">
    <location>
        <begin position="170"/>
        <end position="188"/>
    </location>
</feature>
<evidence type="ECO:0000256" key="5">
    <source>
        <dbReference type="ARBA" id="ARBA00023136"/>
    </source>
</evidence>
<feature type="transmembrane region" description="Helical" evidence="6">
    <location>
        <begin position="419"/>
        <end position="442"/>
    </location>
</feature>
<dbReference type="PANTHER" id="PTHR30250">
    <property type="entry name" value="PST FAMILY PREDICTED COLANIC ACID TRANSPORTER"/>
    <property type="match status" value="1"/>
</dbReference>
<dbReference type="Proteomes" id="UP001516662">
    <property type="component" value="Unassembled WGS sequence"/>
</dbReference>
<evidence type="ECO:0000256" key="1">
    <source>
        <dbReference type="ARBA" id="ARBA00004651"/>
    </source>
</evidence>
<feature type="transmembrane region" description="Helical" evidence="6">
    <location>
        <begin position="53"/>
        <end position="71"/>
    </location>
</feature>
<keyword evidence="3 6" id="KW-0812">Transmembrane</keyword>
<feature type="transmembrane region" description="Helical" evidence="6">
    <location>
        <begin position="131"/>
        <end position="149"/>
    </location>
</feature>
<feature type="transmembrane region" description="Helical" evidence="6">
    <location>
        <begin position="393"/>
        <end position="413"/>
    </location>
</feature>
<dbReference type="InterPro" id="IPR050833">
    <property type="entry name" value="Poly_Biosynth_Transport"/>
</dbReference>
<proteinExistence type="predicted"/>
<evidence type="ECO:0000256" key="4">
    <source>
        <dbReference type="ARBA" id="ARBA00022989"/>
    </source>
</evidence>
<name>A0ABR9QDV5_9BACI</name>
<dbReference type="EMBL" id="JADCLJ010000005">
    <property type="protein sequence ID" value="MBE4906671.1"/>
    <property type="molecule type" value="Genomic_DNA"/>
</dbReference>
<comment type="caution">
    <text evidence="7">The sequence shown here is derived from an EMBL/GenBank/DDBJ whole genome shotgun (WGS) entry which is preliminary data.</text>
</comment>
<feature type="transmembrane region" description="Helical" evidence="6">
    <location>
        <begin position="235"/>
        <end position="260"/>
    </location>
</feature>
<feature type="transmembrane region" description="Helical" evidence="6">
    <location>
        <begin position="12"/>
        <end position="33"/>
    </location>
</feature>
<sequence length="537" mass="58584">MSVQSKRKIQGLVEGAFILTIAGIIIKILSAAYRVPYQNIVGDIGFYIYQQIYPIYGIALVLSTYGFPVVISKLIAERYEHEDDSGAQRILIISFFLLSLMGIVSFSFLYWGAGLIAGMMGDNELSSLIKVTSFSFLLLPVISLIRGYFQGRNNMIPTATSQIVEQLVRVVTILLFSYLLLLNGYSVYEAGAGAIFGSVLGGFTAILVLFYFLFDKKTLPFKKVNWQKVKQSSRGTIKVIVIQGFTISVSGLLLIVIQLVDSFTLYSLLVSNGIEETSAKTLKGVYDRGQPLIQLGTVVATSLSLTLVPLIASAKKREDFTFIIKKVSISLKIAVVIGVGAAVGLASIITPTNRMLFQNSTGSQELMILVVSIFFTTIILTISAILNGLGYSYFPAISVIIGVFIKMGLNMLLIPSYSILGAALATVIAFLLVATLNGLFLYKKLPIKIINNRTIAMTMVAAGAMVSTLFIYQSALYIILGAIVDTRLFSTLHSLSAVLLGGLVYILVIIRGNVFTREELSYFPLGEKASILLRTRK</sequence>
<organism evidence="7 8">
    <name type="scientific">Litchfieldia luteola</name>
    <dbReference type="NCBI Taxonomy" id="682179"/>
    <lineage>
        <taxon>Bacteria</taxon>
        <taxon>Bacillati</taxon>
        <taxon>Bacillota</taxon>
        <taxon>Bacilli</taxon>
        <taxon>Bacillales</taxon>
        <taxon>Bacillaceae</taxon>
        <taxon>Litchfieldia</taxon>
    </lineage>
</organism>
<keyword evidence="4 6" id="KW-1133">Transmembrane helix</keyword>
<comment type="subcellular location">
    <subcellularLocation>
        <location evidence="1">Cell membrane</location>
        <topology evidence="1">Multi-pass membrane protein</topology>
    </subcellularLocation>
</comment>
<feature type="transmembrane region" description="Helical" evidence="6">
    <location>
        <begin position="454"/>
        <end position="480"/>
    </location>
</feature>
<feature type="transmembrane region" description="Helical" evidence="6">
    <location>
        <begin position="492"/>
        <end position="510"/>
    </location>
</feature>
<evidence type="ECO:0000313" key="8">
    <source>
        <dbReference type="Proteomes" id="UP001516662"/>
    </source>
</evidence>
<dbReference type="CDD" id="cd13124">
    <property type="entry name" value="MATE_SpoVB_like"/>
    <property type="match status" value="1"/>
</dbReference>
<feature type="transmembrane region" description="Helical" evidence="6">
    <location>
        <begin position="366"/>
        <end position="386"/>
    </location>
</feature>
<evidence type="ECO:0000256" key="2">
    <source>
        <dbReference type="ARBA" id="ARBA00022475"/>
    </source>
</evidence>
<reference evidence="7 8" key="1">
    <citation type="submission" date="2020-10" db="EMBL/GenBank/DDBJ databases">
        <title>Bacillus sp. HD4P25, an endophyte from a halophyte.</title>
        <authorList>
            <person name="Sun J.-Q."/>
        </authorList>
    </citation>
    <scope>NUCLEOTIDE SEQUENCE [LARGE SCALE GENOMIC DNA]</scope>
    <source>
        <strain evidence="7 8">YIM 93174</strain>
    </source>
</reference>
<feature type="transmembrane region" description="Helical" evidence="6">
    <location>
        <begin position="333"/>
        <end position="351"/>
    </location>
</feature>
<dbReference type="Pfam" id="PF01943">
    <property type="entry name" value="Polysacc_synt"/>
    <property type="match status" value="1"/>
</dbReference>
<dbReference type="InterPro" id="IPR024923">
    <property type="entry name" value="PG_synth_SpoVB"/>
</dbReference>
<protein>
    <submittedName>
        <fullName evidence="7">Polysaccharide biosynthesis protein</fullName>
    </submittedName>
</protein>
<dbReference type="PANTHER" id="PTHR30250:SF29">
    <property type="entry name" value="POLYSACCHARIDE BIOSYNTHESIS PROTEIN C-TERMINAL DOMAIN-CONTAINING PROTEIN"/>
    <property type="match status" value="1"/>
</dbReference>
<feature type="transmembrane region" description="Helical" evidence="6">
    <location>
        <begin position="292"/>
        <end position="312"/>
    </location>
</feature>
<keyword evidence="5 6" id="KW-0472">Membrane</keyword>
<accession>A0ABR9QDV5</accession>
<evidence type="ECO:0000313" key="7">
    <source>
        <dbReference type="EMBL" id="MBE4906671.1"/>
    </source>
</evidence>
<evidence type="ECO:0000256" key="6">
    <source>
        <dbReference type="SAM" id="Phobius"/>
    </source>
</evidence>
<dbReference type="InterPro" id="IPR002797">
    <property type="entry name" value="Polysacc_synth"/>
</dbReference>
<keyword evidence="2" id="KW-1003">Cell membrane</keyword>
<gene>
    <name evidence="7" type="ORF">IMZ08_01195</name>
</gene>
<feature type="transmembrane region" description="Helical" evidence="6">
    <location>
        <begin position="194"/>
        <end position="214"/>
    </location>
</feature>
<feature type="transmembrane region" description="Helical" evidence="6">
    <location>
        <begin position="91"/>
        <end position="111"/>
    </location>
</feature>
<keyword evidence="8" id="KW-1185">Reference proteome</keyword>